<proteinExistence type="predicted"/>
<dbReference type="InterPro" id="IPR005151">
    <property type="entry name" value="Tail-specific_protease"/>
</dbReference>
<dbReference type="Proteomes" id="UP001165367">
    <property type="component" value="Unassembled WGS sequence"/>
</dbReference>
<dbReference type="PANTHER" id="PTHR32060">
    <property type="entry name" value="TAIL-SPECIFIC PROTEASE"/>
    <property type="match status" value="1"/>
</dbReference>
<dbReference type="Gene3D" id="3.90.226.10">
    <property type="entry name" value="2-enoyl-CoA Hydratase, Chain A, domain 1"/>
    <property type="match status" value="1"/>
</dbReference>
<sequence>MKKTILSLGLSFQLVLTCFGQIPNTLSPSDKIYGLSKFWQEVNYNFVYLNKVDRKAWDSTYKTLIGSIGNTPNDYVYFRELQRFCAFLNDGHTNVYMPSAIQDKVMTTMFGDYRLFVENIDGKAIIVRTNASKKAEIPFGSEVIEVNGKPTPAFIAENVAPYISSSTDYVLKDWSYSKLLQGLEGETFHIRIKKPDGRIIAKTLTHSKTKEEAVFPEFEPQRELMDFKWYDNKKVAYVSLNSFGDKKIDTLFWNKLPELYTAKAMVIDLRYNGGGSTTIGLEILKYLTADTVLYGSKTRSRLHIPSFKAWGVFTEPKDTIGNEWSKKSLLNLLDLTYHDFDYTPRKNLLTEKRIMIPTVILLGHNTASAAEDFLVFADNQKHMIKMGENSFGSTGQPYQFDLPGGGSARVCTKQDMYPDGREFVGYGIKPDIEVKRSLQDYLEKKDPVMERALKYLQEQLKK</sequence>
<protein>
    <submittedName>
        <fullName evidence="2">S41 family peptidase</fullName>
    </submittedName>
</protein>
<keyword evidence="3" id="KW-1185">Reference proteome</keyword>
<dbReference type="InterPro" id="IPR029045">
    <property type="entry name" value="ClpP/crotonase-like_dom_sf"/>
</dbReference>
<dbReference type="Gene3D" id="3.30.750.44">
    <property type="match status" value="1"/>
</dbReference>
<evidence type="ECO:0000313" key="3">
    <source>
        <dbReference type="Proteomes" id="UP001165367"/>
    </source>
</evidence>
<dbReference type="RefSeq" id="WP_237874972.1">
    <property type="nucleotide sequence ID" value="NZ_JAKLTR010000013.1"/>
</dbReference>
<comment type="caution">
    <text evidence="2">The sequence shown here is derived from an EMBL/GenBank/DDBJ whole genome shotgun (WGS) entry which is preliminary data.</text>
</comment>
<dbReference type="SMART" id="SM00245">
    <property type="entry name" value="TSPc"/>
    <property type="match status" value="1"/>
</dbReference>
<organism evidence="2 3">
    <name type="scientific">Terrimonas ginsenosidimutans</name>
    <dbReference type="NCBI Taxonomy" id="2908004"/>
    <lineage>
        <taxon>Bacteria</taxon>
        <taxon>Pseudomonadati</taxon>
        <taxon>Bacteroidota</taxon>
        <taxon>Chitinophagia</taxon>
        <taxon>Chitinophagales</taxon>
        <taxon>Chitinophagaceae</taxon>
        <taxon>Terrimonas</taxon>
    </lineage>
</organism>
<feature type="domain" description="Tail specific protease" evidence="1">
    <location>
        <begin position="207"/>
        <end position="435"/>
    </location>
</feature>
<dbReference type="PANTHER" id="PTHR32060:SF30">
    <property type="entry name" value="CARBOXY-TERMINAL PROCESSING PROTEASE CTPA"/>
    <property type="match status" value="1"/>
</dbReference>
<gene>
    <name evidence="2" type="ORF">LZZ85_19205</name>
</gene>
<accession>A0ABS9KVT8</accession>
<dbReference type="EMBL" id="JAKLTR010000013">
    <property type="protein sequence ID" value="MCG2616436.1"/>
    <property type="molecule type" value="Genomic_DNA"/>
</dbReference>
<dbReference type="Pfam" id="PF03572">
    <property type="entry name" value="Peptidase_S41"/>
    <property type="match status" value="1"/>
</dbReference>
<name>A0ABS9KVT8_9BACT</name>
<reference evidence="2" key="1">
    <citation type="submission" date="2022-01" db="EMBL/GenBank/DDBJ databases">
        <authorList>
            <person name="Jo J.-H."/>
            <person name="Im W.-T."/>
        </authorList>
    </citation>
    <scope>NUCLEOTIDE SEQUENCE</scope>
    <source>
        <strain evidence="2">NA20</strain>
    </source>
</reference>
<evidence type="ECO:0000313" key="2">
    <source>
        <dbReference type="EMBL" id="MCG2616436.1"/>
    </source>
</evidence>
<evidence type="ECO:0000259" key="1">
    <source>
        <dbReference type="SMART" id="SM00245"/>
    </source>
</evidence>
<dbReference type="SUPFAM" id="SSF52096">
    <property type="entry name" value="ClpP/crotonase"/>
    <property type="match status" value="1"/>
</dbReference>